<evidence type="ECO:0000313" key="3">
    <source>
        <dbReference type="Proteomes" id="UP000297564"/>
    </source>
</evidence>
<dbReference type="InterPro" id="IPR032710">
    <property type="entry name" value="NTF2-like_dom_sf"/>
</dbReference>
<feature type="domain" description="DUF4440" evidence="1">
    <location>
        <begin position="8"/>
        <end position="114"/>
    </location>
</feature>
<comment type="caution">
    <text evidence="2">The sequence shown here is derived from an EMBL/GenBank/DDBJ whole genome shotgun (WGS) entry which is preliminary data.</text>
</comment>
<proteinExistence type="predicted"/>
<organism evidence="2 3">
    <name type="scientific">Ramlibacter rhizophilus</name>
    <dbReference type="NCBI Taxonomy" id="1781167"/>
    <lineage>
        <taxon>Bacteria</taxon>
        <taxon>Pseudomonadati</taxon>
        <taxon>Pseudomonadota</taxon>
        <taxon>Betaproteobacteria</taxon>
        <taxon>Burkholderiales</taxon>
        <taxon>Comamonadaceae</taxon>
        <taxon>Ramlibacter</taxon>
    </lineage>
</organism>
<sequence length="123" mass="13655">MSSLRSEIESVNERFMSAVRMRDEESFVRLYSPDALLLLPGREPLEGAAGARAFFASFEARGIREIRLTSIEIEGTGDSAWERGSSEAMGDDGSVKGRGKYIVIWKRGSDGWQLHRDILNASS</sequence>
<dbReference type="Proteomes" id="UP000297564">
    <property type="component" value="Unassembled WGS sequence"/>
</dbReference>
<dbReference type="Gene3D" id="3.10.450.50">
    <property type="match status" value="1"/>
</dbReference>
<evidence type="ECO:0000313" key="2">
    <source>
        <dbReference type="EMBL" id="TFY97513.1"/>
    </source>
</evidence>
<reference evidence="2 3" key="1">
    <citation type="submission" date="2019-03" db="EMBL/GenBank/DDBJ databases">
        <title>Ramlibacter rhizophilus CCTCC AB2015357, whole genome shotgun sequence.</title>
        <authorList>
            <person name="Zhang X."/>
            <person name="Feng G."/>
            <person name="Zhu H."/>
        </authorList>
    </citation>
    <scope>NUCLEOTIDE SEQUENCE [LARGE SCALE GENOMIC DNA]</scope>
    <source>
        <strain evidence="2 3">CCTCC AB2015357</strain>
    </source>
</reference>
<dbReference type="SUPFAM" id="SSF54427">
    <property type="entry name" value="NTF2-like"/>
    <property type="match status" value="1"/>
</dbReference>
<keyword evidence="3" id="KW-1185">Reference proteome</keyword>
<dbReference type="RefSeq" id="WP_135286679.1">
    <property type="nucleotide sequence ID" value="NZ_SMLL01000007.1"/>
</dbReference>
<dbReference type="OrthoDB" id="9814425at2"/>
<evidence type="ECO:0000259" key="1">
    <source>
        <dbReference type="Pfam" id="PF14534"/>
    </source>
</evidence>
<protein>
    <submittedName>
        <fullName evidence="2">Nuclear transport factor 2 family protein</fullName>
    </submittedName>
</protein>
<dbReference type="Pfam" id="PF14534">
    <property type="entry name" value="DUF4440"/>
    <property type="match status" value="1"/>
</dbReference>
<dbReference type="AlphaFoldDB" id="A0A4Z0BGD2"/>
<dbReference type="EMBL" id="SMLL01000007">
    <property type="protein sequence ID" value="TFY97513.1"/>
    <property type="molecule type" value="Genomic_DNA"/>
</dbReference>
<gene>
    <name evidence="2" type="ORF">EZ242_18520</name>
</gene>
<accession>A0A4Z0BGD2</accession>
<name>A0A4Z0BGD2_9BURK</name>
<dbReference type="InterPro" id="IPR027843">
    <property type="entry name" value="DUF4440"/>
</dbReference>